<accession>A0AC61DAT1</accession>
<proteinExistence type="predicted"/>
<organism evidence="1 2">
    <name type="scientific">Sporanaerobium hydrogeniformans</name>
    <dbReference type="NCBI Taxonomy" id="3072179"/>
    <lineage>
        <taxon>Bacteria</taxon>
        <taxon>Bacillati</taxon>
        <taxon>Bacillota</taxon>
        <taxon>Clostridia</taxon>
        <taxon>Lachnospirales</taxon>
        <taxon>Lachnospiraceae</taxon>
        <taxon>Sporanaerobium</taxon>
    </lineage>
</organism>
<evidence type="ECO:0000313" key="1">
    <source>
        <dbReference type="EMBL" id="PHV69895.1"/>
    </source>
</evidence>
<dbReference type="Proteomes" id="UP000224460">
    <property type="component" value="Unassembled WGS sequence"/>
</dbReference>
<name>A0AC61DAT1_9FIRM</name>
<dbReference type="EMBL" id="PEDL01000016">
    <property type="protein sequence ID" value="PHV69895.1"/>
    <property type="molecule type" value="Genomic_DNA"/>
</dbReference>
<keyword evidence="2" id="KW-1185">Reference proteome</keyword>
<sequence>MSKIAAQSYLESLGSFGVKLGLENMVAVMGLLGNPQDKLQIIHVAGTNGKGSVTQFIKSILKEGGYKVGTFTSPHLVTLHERICINDEMISDEKLWLCMDKVRRANQKAKNYGYDALGYFEALTATAFLYFLEEDVDFVVLEVGLGGRFDATNVISKSLLSIITPIAIDHKEILGDTLPQIAREKAGIIKQRGCVVVWAQTSDVMQVFEETCKERLATLYCLESSELQEVTLNEEGTHFKWQGEPYDLQMIGIHQAHNAGLAIKAIEILKDKKIITIKREQLKKGLQAAKWQGRFEKVMNQPDFYVDGAHNVDGIRALVNTLSHLRPCYNIGIIGILKDKEIDKMVTLVAPYFDVLIVTLPPGKRAVVLEELVEEVKKHHKEVHSQIDISEAIEEALKLSQTRLESRIVAFGSLYMIGEIYTLLEARIDEK</sequence>
<evidence type="ECO:0000313" key="2">
    <source>
        <dbReference type="Proteomes" id="UP000224460"/>
    </source>
</evidence>
<comment type="caution">
    <text evidence="1">The sequence shown here is derived from an EMBL/GenBank/DDBJ whole genome shotgun (WGS) entry which is preliminary data.</text>
</comment>
<gene>
    <name evidence="1" type="ORF">CS063_12985</name>
</gene>
<reference evidence="1" key="1">
    <citation type="submission" date="2017-10" db="EMBL/GenBank/DDBJ databases">
        <title>Genome sequence of cellulolytic Lachnospiraceae bacterium XHS1971 isolated from hotspring sediment.</title>
        <authorList>
            <person name="Vasudevan G."/>
            <person name="Joshi A.J."/>
            <person name="Hivarkar S."/>
            <person name="Lanjekar V.B."/>
            <person name="Dhakephalkar P.K."/>
            <person name="Dagar S."/>
        </authorList>
    </citation>
    <scope>NUCLEOTIDE SEQUENCE</scope>
    <source>
        <strain evidence="1">XHS1971</strain>
    </source>
</reference>
<protein>
    <submittedName>
        <fullName evidence="1">Bifunctional folylpolyglutamate synthase/dihydrofolate synthase</fullName>
    </submittedName>
</protein>